<comment type="caution">
    <text evidence="2">The sequence shown here is derived from an EMBL/GenBank/DDBJ whole genome shotgun (WGS) entry which is preliminary data.</text>
</comment>
<keyword evidence="3" id="KW-1185">Reference proteome</keyword>
<accession>A0A6V7GZZ6</accession>
<name>A0A6V7GZZ6_9HYME</name>
<feature type="compositionally biased region" description="Basic residues" evidence="1">
    <location>
        <begin position="63"/>
        <end position="73"/>
    </location>
</feature>
<gene>
    <name evidence="2" type="ORF">MHI_LOCUS249393</name>
</gene>
<evidence type="ECO:0000313" key="2">
    <source>
        <dbReference type="EMBL" id="CAD1471773.1"/>
    </source>
</evidence>
<dbReference type="Proteomes" id="UP000752696">
    <property type="component" value="Unassembled WGS sequence"/>
</dbReference>
<sequence>RVPSRLQSEDAYLPWSVDRKDSTKNLPTPGKGRSIKMNSRKQQYKEKKRKRGEERERREQKTRERRGQKRKRSQGVELGPPSVR</sequence>
<protein>
    <submittedName>
        <fullName evidence="2">Uncharacterized protein</fullName>
    </submittedName>
</protein>
<feature type="compositionally biased region" description="Basic and acidic residues" evidence="1">
    <location>
        <begin position="51"/>
        <end position="62"/>
    </location>
</feature>
<dbReference type="AlphaFoldDB" id="A0A6V7GZZ6"/>
<reference evidence="2" key="1">
    <citation type="submission" date="2020-07" db="EMBL/GenBank/DDBJ databases">
        <authorList>
            <person name="Nazaruddin N."/>
        </authorList>
    </citation>
    <scope>NUCLEOTIDE SEQUENCE</scope>
</reference>
<evidence type="ECO:0000256" key="1">
    <source>
        <dbReference type="SAM" id="MobiDB-lite"/>
    </source>
</evidence>
<proteinExistence type="predicted"/>
<dbReference type="EMBL" id="CAJDYZ010004692">
    <property type="protein sequence ID" value="CAD1471773.1"/>
    <property type="molecule type" value="Genomic_DNA"/>
</dbReference>
<feature type="non-terminal residue" evidence="2">
    <location>
        <position position="1"/>
    </location>
</feature>
<evidence type="ECO:0000313" key="3">
    <source>
        <dbReference type="Proteomes" id="UP000752696"/>
    </source>
</evidence>
<feature type="non-terminal residue" evidence="2">
    <location>
        <position position="84"/>
    </location>
</feature>
<organism evidence="2 3">
    <name type="scientific">Heterotrigona itama</name>
    <dbReference type="NCBI Taxonomy" id="395501"/>
    <lineage>
        <taxon>Eukaryota</taxon>
        <taxon>Metazoa</taxon>
        <taxon>Ecdysozoa</taxon>
        <taxon>Arthropoda</taxon>
        <taxon>Hexapoda</taxon>
        <taxon>Insecta</taxon>
        <taxon>Pterygota</taxon>
        <taxon>Neoptera</taxon>
        <taxon>Endopterygota</taxon>
        <taxon>Hymenoptera</taxon>
        <taxon>Apocrita</taxon>
        <taxon>Aculeata</taxon>
        <taxon>Apoidea</taxon>
        <taxon>Anthophila</taxon>
        <taxon>Apidae</taxon>
        <taxon>Heterotrigona</taxon>
    </lineage>
</organism>
<feature type="region of interest" description="Disordered" evidence="1">
    <location>
        <begin position="1"/>
        <end position="84"/>
    </location>
</feature>